<sequence length="247" mass="27391">MGTALDIKIKRANKVYHCGEILSGVVVITSKDTVQHQGISLTMEGSVNLQLSAKSVGVFEAFYNSVKYTLRCDMRRSLLAKDLTKTCEFIVHSVSQKGKLTPSPVDFTITPETLQNVKERASLPKFLIRGHLSSTNCIITQPLTGELVVESAEAAVKSIELQLVRVETCGCAEGYARDATEIQNIQIADGDVCRGLPIPIYMVFPRLFTCPTLETTNFKVEFEVNIVVLLHDDHLITENFPLKLCRM</sequence>
<dbReference type="Bgee" id="ENSMGAG00000014550">
    <property type="expression patterns" value="Expressed in breast and 17 other cell types or tissues"/>
</dbReference>
<dbReference type="PANTHER" id="PTHR12233">
    <property type="entry name" value="VACUOLAR PROTEIN SORTING 26 RELATED"/>
    <property type="match status" value="1"/>
</dbReference>
<gene>
    <name evidence="2" type="primary">VPS26C</name>
</gene>
<dbReference type="GeneTree" id="ENSGT00950000183064"/>
<comment type="similarity">
    <text evidence="1">Belongs to the VPS26 family.</text>
</comment>
<protein>
    <submittedName>
        <fullName evidence="2">VPS26 endosomal protein sorting factor C</fullName>
    </submittedName>
</protein>
<reference evidence="2" key="2">
    <citation type="submission" date="2025-08" db="UniProtKB">
        <authorList>
            <consortium name="Ensembl"/>
        </authorList>
    </citation>
    <scope>IDENTIFICATION</scope>
</reference>
<dbReference type="Pfam" id="PF03643">
    <property type="entry name" value="Vps26"/>
    <property type="match status" value="1"/>
</dbReference>
<dbReference type="OrthoDB" id="10263384at2759"/>
<reference evidence="2 3" key="1">
    <citation type="journal article" date="2010" name="PLoS Biol.">
        <title>Multi-platform next-generation sequencing of the domestic turkey (Meleagris gallopavo): genome assembly and analysis.</title>
        <authorList>
            <person name="Dalloul R.A."/>
            <person name="Long J.A."/>
            <person name="Zimin A.V."/>
            <person name="Aslam L."/>
            <person name="Beal K."/>
            <person name="Blomberg L.A."/>
            <person name="Bouffard P."/>
            <person name="Burt D.W."/>
            <person name="Crasta O."/>
            <person name="Crooijmans R.P."/>
            <person name="Cooper K."/>
            <person name="Coulombe R.A."/>
            <person name="De S."/>
            <person name="Delany M.E."/>
            <person name="Dodgson J.B."/>
            <person name="Dong J.J."/>
            <person name="Evans C."/>
            <person name="Frederickson K.M."/>
            <person name="Flicek P."/>
            <person name="Florea L."/>
            <person name="Folkerts O."/>
            <person name="Groenen M.A."/>
            <person name="Harkins T.T."/>
            <person name="Herrero J."/>
            <person name="Hoffmann S."/>
            <person name="Megens H.J."/>
            <person name="Jiang A."/>
            <person name="de Jong P."/>
            <person name="Kaiser P."/>
            <person name="Kim H."/>
            <person name="Kim K.W."/>
            <person name="Kim S."/>
            <person name="Langenberger D."/>
            <person name="Lee M.K."/>
            <person name="Lee T."/>
            <person name="Mane S."/>
            <person name="Marcais G."/>
            <person name="Marz M."/>
            <person name="McElroy A.P."/>
            <person name="Modise T."/>
            <person name="Nefedov M."/>
            <person name="Notredame C."/>
            <person name="Paton I.R."/>
            <person name="Payne W.S."/>
            <person name="Pertea G."/>
            <person name="Prickett D."/>
            <person name="Puiu D."/>
            <person name="Qioa D."/>
            <person name="Raineri E."/>
            <person name="Ruffier M."/>
            <person name="Salzberg S.L."/>
            <person name="Schatz M.C."/>
            <person name="Scheuring C."/>
            <person name="Schmidt C.J."/>
            <person name="Schroeder S."/>
            <person name="Searle S.M."/>
            <person name="Smith E.J."/>
            <person name="Smith J."/>
            <person name="Sonstegard T.S."/>
            <person name="Stadler P.F."/>
            <person name="Tafer H."/>
            <person name="Tu Z.J."/>
            <person name="Van Tassell C.P."/>
            <person name="Vilella A.J."/>
            <person name="Williams K.P."/>
            <person name="Yorke J.A."/>
            <person name="Zhang L."/>
            <person name="Zhang H.B."/>
            <person name="Zhang X."/>
            <person name="Zhang Y."/>
            <person name="Reed K.M."/>
        </authorList>
    </citation>
    <scope>NUCLEOTIDE SEQUENCE [LARGE SCALE GENOMIC DNA]</scope>
</reference>
<accession>A0A803XW47</accession>
<organism evidence="2 3">
    <name type="scientific">Meleagris gallopavo</name>
    <name type="common">Wild turkey</name>
    <dbReference type="NCBI Taxonomy" id="9103"/>
    <lineage>
        <taxon>Eukaryota</taxon>
        <taxon>Metazoa</taxon>
        <taxon>Chordata</taxon>
        <taxon>Craniata</taxon>
        <taxon>Vertebrata</taxon>
        <taxon>Euteleostomi</taxon>
        <taxon>Archelosauria</taxon>
        <taxon>Archosauria</taxon>
        <taxon>Dinosauria</taxon>
        <taxon>Saurischia</taxon>
        <taxon>Theropoda</taxon>
        <taxon>Coelurosauria</taxon>
        <taxon>Aves</taxon>
        <taxon>Neognathae</taxon>
        <taxon>Galloanserae</taxon>
        <taxon>Galliformes</taxon>
        <taxon>Phasianidae</taxon>
        <taxon>Meleagridinae</taxon>
        <taxon>Meleagris</taxon>
    </lineage>
</organism>
<dbReference type="InterPro" id="IPR014752">
    <property type="entry name" value="Arrestin-like_C"/>
</dbReference>
<dbReference type="GO" id="GO:0006886">
    <property type="term" value="P:intracellular protein transport"/>
    <property type="evidence" value="ECO:0007669"/>
    <property type="project" value="InterPro"/>
</dbReference>
<keyword evidence="3" id="KW-1185">Reference proteome</keyword>
<dbReference type="Proteomes" id="UP000001645">
    <property type="component" value="Chromosome 1"/>
</dbReference>
<evidence type="ECO:0000313" key="2">
    <source>
        <dbReference type="Ensembl" id="ENSMGAP00000023743.1"/>
    </source>
</evidence>
<reference evidence="2" key="3">
    <citation type="submission" date="2025-09" db="UniProtKB">
        <authorList>
            <consortium name="Ensembl"/>
        </authorList>
    </citation>
    <scope>IDENTIFICATION</scope>
</reference>
<dbReference type="Gene3D" id="2.60.40.640">
    <property type="match status" value="2"/>
</dbReference>
<dbReference type="Ensembl" id="ENSMGAT00000028167.1">
    <property type="protein sequence ID" value="ENSMGAP00000023743.1"/>
    <property type="gene ID" value="ENSMGAG00000014550.3"/>
</dbReference>
<evidence type="ECO:0000256" key="1">
    <source>
        <dbReference type="ARBA" id="ARBA00009100"/>
    </source>
</evidence>
<evidence type="ECO:0000313" key="3">
    <source>
        <dbReference type="Proteomes" id="UP000001645"/>
    </source>
</evidence>
<dbReference type="InterPro" id="IPR028934">
    <property type="entry name" value="Vps26-related"/>
</dbReference>
<proteinExistence type="inferred from homology"/>
<dbReference type="AlphaFoldDB" id="A0A803XW47"/>
<dbReference type="FunFam" id="2.60.40.640:FF:000008">
    <property type="entry name" value="Down syndrome critical region protein 3"/>
    <property type="match status" value="1"/>
</dbReference>
<name>A0A803XW47_MELGA</name>